<evidence type="ECO:0000259" key="2">
    <source>
        <dbReference type="Pfam" id="PF20693"/>
    </source>
</evidence>
<proteinExistence type="predicted"/>
<evidence type="ECO:0000313" key="3">
    <source>
        <dbReference type="EMBL" id="SDE14241.1"/>
    </source>
</evidence>
<dbReference type="RefSeq" id="WP_090594169.1">
    <property type="nucleotide sequence ID" value="NZ_LT629688.1"/>
</dbReference>
<dbReference type="Pfam" id="PF20693">
    <property type="entry name" value="YobI-ATPase"/>
    <property type="match status" value="1"/>
</dbReference>
<reference evidence="3 4" key="1">
    <citation type="submission" date="2016-10" db="EMBL/GenBank/DDBJ databases">
        <authorList>
            <person name="de Groot N.N."/>
        </authorList>
    </citation>
    <scope>NUCLEOTIDE SEQUENCE [LARGE SCALE GENOMIC DNA]</scope>
    <source>
        <strain evidence="3 4">MON 2.2</strain>
    </source>
</reference>
<dbReference type="AlphaFoldDB" id="A0A1G7AHD5"/>
<dbReference type="OrthoDB" id="1701659at2"/>
<feature type="region of interest" description="Disordered" evidence="1">
    <location>
        <begin position="288"/>
        <end position="317"/>
    </location>
</feature>
<dbReference type="InterPro" id="IPR048428">
    <property type="entry name" value="YobI-NTPase"/>
</dbReference>
<dbReference type="STRING" id="675864.SAMN04489747_2618"/>
<dbReference type="InterPro" id="IPR027417">
    <property type="entry name" value="P-loop_NTPase"/>
</dbReference>
<name>A0A1G7AHD5_9ACTN</name>
<accession>A0A1G7AHD5</accession>
<organism evidence="3 4">
    <name type="scientific">Auraticoccus monumenti</name>
    <dbReference type="NCBI Taxonomy" id="675864"/>
    <lineage>
        <taxon>Bacteria</taxon>
        <taxon>Bacillati</taxon>
        <taxon>Actinomycetota</taxon>
        <taxon>Actinomycetes</taxon>
        <taxon>Propionibacteriales</taxon>
        <taxon>Propionibacteriaceae</taxon>
        <taxon>Auraticoccus</taxon>
    </lineage>
</organism>
<evidence type="ECO:0000256" key="1">
    <source>
        <dbReference type="SAM" id="MobiDB-lite"/>
    </source>
</evidence>
<feature type="domain" description="YobI-like P-loop NTPase" evidence="2">
    <location>
        <begin position="35"/>
        <end position="439"/>
    </location>
</feature>
<keyword evidence="4" id="KW-1185">Reference proteome</keyword>
<sequence length="1086" mass="118576">MNEDTSVPPTSPTDLVSRTLTPLSSGYQEVEHGTYARYLTAGLQQPKVFNIALTGGYGSGKSSVIEYIENSKELTVLNVAISSLGNDLGEPGSAAKGASKGADLTNRIEKAIVKQLLYRESPKKLPASDFHRHSKFPVVRATLTSAAGVAGAVAIPVLLGWNLDFLGQGAEEWLTGAGALGIATAGLTTVRAFLHQRFSVSQLSAVGASVTLAQRPTSYFDKYLAEIVYFFEVTDYDVVVFEDLDRFENPGIFEALRELNTILNESNQVGRKVRFVYAVRDSVFEKLGQEPTSTAPGPDGGEEESSSGTDGASTTNLQGDVDAAQAEVERANRTKFFDLVIPLVPFITHRSAHELLAKLFPEGEAHRPSDELIDRVARHVPDMRMLKNIRNEYCVFSEQLLVQGKGAPDLSPDTLLSLVLYKHFHLADFEKIIHGRSDLDTLYKAYRATVNDSIRDTDERLRALDSADSDASVAQAQADELGARFTELVDIACHGQKMLSITVGTTEFGTQVTDWLKFWRQAAADGSITVTVSRQVYNVPPPFKIETATLERVLNHPLTGDGFKNRATRSVEERRKHQDNRNFLRGASMAALNSRTEFTAHDTGLPLAHVIGALKSELTRELIREGYSDHNFTLYVAQFYGNRLSKNVQTFIVRNVDTNTSDANYQLSPDEVVSLLAEAGPRCLRGASAYNVSVLDHLLGHRDPQATLVLDRLAAFGKDEQLFVETYLSNGEHRDRLSAGLSSRWPHTLVYLAHEAQLDASRRVAYVDAALSALNPDISYDAEDALGEFLATNYAGMTSYTGELQQAQVDTIVATTEKSGARIADLSALHPTMLRAVVEADLYPLTTTNLRAAMESAPTIALDRVRGDSEALYADCLEQPEAFLAAVADDDETEFTIDEPQHFAGILDDVAGRWNAEHIEALIAGSSPACRFTRLAEAPTETWVPMAAHHRFPATIANIQDYRAEQGIDDALGNLLTAAEAIELHDKVAQSELHSLATALLNSRTAIADPAHRVRLTQSLDLAEPLEPSDVPAEAGRLLSLLLAERLVADTEEIFARFAGTDWATIESAMSASAAFRRPSVARDSS</sequence>
<protein>
    <recommendedName>
        <fullName evidence="2">YobI-like P-loop NTPase domain-containing protein</fullName>
    </recommendedName>
</protein>
<evidence type="ECO:0000313" key="4">
    <source>
        <dbReference type="Proteomes" id="UP000198546"/>
    </source>
</evidence>
<dbReference type="SUPFAM" id="SSF52540">
    <property type="entry name" value="P-loop containing nucleoside triphosphate hydrolases"/>
    <property type="match status" value="1"/>
</dbReference>
<gene>
    <name evidence="3" type="ORF">SAMN04489747_2618</name>
</gene>
<feature type="compositionally biased region" description="Low complexity" evidence="1">
    <location>
        <begin position="306"/>
        <end position="315"/>
    </location>
</feature>
<dbReference type="Proteomes" id="UP000198546">
    <property type="component" value="Chromosome i"/>
</dbReference>
<dbReference type="EMBL" id="LT629688">
    <property type="protein sequence ID" value="SDE14241.1"/>
    <property type="molecule type" value="Genomic_DNA"/>
</dbReference>